<dbReference type="RefSeq" id="WP_010055759.1">
    <property type="nucleotide sequence ID" value="NZ_CP006986.1"/>
</dbReference>
<reference evidence="3 4" key="1">
    <citation type="submission" date="2013-12" db="EMBL/GenBank/DDBJ databases">
        <title>Complete genome sequence of Rhizobium etli bv. mimosae IE4771.</title>
        <authorList>
            <person name="Bustos P."/>
            <person name="Santamaria R.I."/>
            <person name="Lozano L."/>
            <person name="Ormeno-Orrillo E."/>
            <person name="Rogel M.A."/>
            <person name="Romero D."/>
            <person name="Cevallos M.A."/>
            <person name="Martinez-Romero E."/>
            <person name="Gonzalez V."/>
        </authorList>
    </citation>
    <scope>NUCLEOTIDE SEQUENCE [LARGE SCALE GENOMIC DNA]</scope>
    <source>
        <strain evidence="3 4">IE4771</strain>
    </source>
</reference>
<evidence type="ECO:0000313" key="3">
    <source>
        <dbReference type="EMBL" id="AIC28290.1"/>
    </source>
</evidence>
<feature type="region of interest" description="Disordered" evidence="1">
    <location>
        <begin position="1"/>
        <end position="26"/>
    </location>
</feature>
<organism evidence="3 4">
    <name type="scientific">Rhizobium etli bv. mimosae str. IE4771</name>
    <dbReference type="NCBI Taxonomy" id="1432050"/>
    <lineage>
        <taxon>Bacteria</taxon>
        <taxon>Pseudomonadati</taxon>
        <taxon>Pseudomonadota</taxon>
        <taxon>Alphaproteobacteria</taxon>
        <taxon>Hyphomicrobiales</taxon>
        <taxon>Rhizobiaceae</taxon>
        <taxon>Rhizobium/Agrobacterium group</taxon>
        <taxon>Rhizobium</taxon>
    </lineage>
</organism>
<feature type="domain" description="DUF6894" evidence="2">
    <location>
        <begin position="3"/>
        <end position="70"/>
    </location>
</feature>
<dbReference type="AlphaFoldDB" id="A0A060I8H0"/>
<gene>
    <name evidence="3" type="ORF">IE4771_CH03203</name>
</gene>
<evidence type="ECO:0000313" key="4">
    <source>
        <dbReference type="Proteomes" id="UP000027180"/>
    </source>
</evidence>
<dbReference type="InterPro" id="IPR054189">
    <property type="entry name" value="DUF6894"/>
</dbReference>
<dbReference type="OrthoDB" id="8094360at2"/>
<sequence length="81" mass="9199">MARYYFDLHNGEGPTRDEHGTELKSREDIPKEVTRILLDVARDELPASDRTTIAVTVRNESGEPVTVASLVFSNEWLDVIR</sequence>
<name>A0A060I8H0_RHIET</name>
<dbReference type="EMBL" id="CP006986">
    <property type="protein sequence ID" value="AIC28290.1"/>
    <property type="molecule type" value="Genomic_DNA"/>
</dbReference>
<dbReference type="HOGENOM" id="CLU_163135_4_0_5"/>
<evidence type="ECO:0000259" key="2">
    <source>
        <dbReference type="Pfam" id="PF21834"/>
    </source>
</evidence>
<dbReference type="KEGG" id="rei:IE4771_CH03203"/>
<protein>
    <recommendedName>
        <fullName evidence="2">DUF6894 domain-containing protein</fullName>
    </recommendedName>
</protein>
<dbReference type="Pfam" id="PF21834">
    <property type="entry name" value="DUF6894"/>
    <property type="match status" value="1"/>
</dbReference>
<accession>A0A060I8H0</accession>
<dbReference type="Proteomes" id="UP000027180">
    <property type="component" value="Chromosome"/>
</dbReference>
<evidence type="ECO:0000256" key="1">
    <source>
        <dbReference type="SAM" id="MobiDB-lite"/>
    </source>
</evidence>
<feature type="compositionally biased region" description="Basic and acidic residues" evidence="1">
    <location>
        <begin position="14"/>
        <end position="26"/>
    </location>
</feature>
<proteinExistence type="predicted"/>